<feature type="signal peptide" evidence="2">
    <location>
        <begin position="1"/>
        <end position="34"/>
    </location>
</feature>
<gene>
    <name evidence="3" type="ORF">FHW18_001643</name>
</gene>
<dbReference type="EMBL" id="JACBYR010000001">
    <property type="protein sequence ID" value="NYE82372.1"/>
    <property type="molecule type" value="Genomic_DNA"/>
</dbReference>
<dbReference type="SUPFAM" id="SSF53850">
    <property type="entry name" value="Periplasmic binding protein-like II"/>
    <property type="match status" value="1"/>
</dbReference>
<dbReference type="PANTHER" id="PTHR42928:SF5">
    <property type="entry name" value="BLR1237 PROTEIN"/>
    <property type="match status" value="1"/>
</dbReference>
<proteinExistence type="inferred from homology"/>
<dbReference type="Pfam" id="PF03401">
    <property type="entry name" value="TctC"/>
    <property type="match status" value="1"/>
</dbReference>
<dbReference type="InterPro" id="IPR042100">
    <property type="entry name" value="Bug_dom1"/>
</dbReference>
<evidence type="ECO:0000313" key="3">
    <source>
        <dbReference type="EMBL" id="NYE82372.1"/>
    </source>
</evidence>
<dbReference type="PIRSF" id="PIRSF017082">
    <property type="entry name" value="YflP"/>
    <property type="match status" value="1"/>
</dbReference>
<evidence type="ECO:0000256" key="1">
    <source>
        <dbReference type="ARBA" id="ARBA00006987"/>
    </source>
</evidence>
<feature type="chain" id="PRO_5031248880" evidence="2">
    <location>
        <begin position="35"/>
        <end position="337"/>
    </location>
</feature>
<evidence type="ECO:0000256" key="2">
    <source>
        <dbReference type="SAM" id="SignalP"/>
    </source>
</evidence>
<dbReference type="Proteomes" id="UP000542125">
    <property type="component" value="Unassembled WGS sequence"/>
</dbReference>
<reference evidence="3 4" key="1">
    <citation type="submission" date="2020-07" db="EMBL/GenBank/DDBJ databases">
        <title>Genomic Encyclopedia of Type Strains, Phase IV (KMG-V): Genome sequencing to study the core and pangenomes of soil and plant-associated prokaryotes.</title>
        <authorList>
            <person name="Whitman W."/>
        </authorList>
    </citation>
    <scope>NUCLEOTIDE SEQUENCE [LARGE SCALE GENOMIC DNA]</scope>
    <source>
        <strain evidence="3 4">SAS40</strain>
    </source>
</reference>
<dbReference type="PANTHER" id="PTHR42928">
    <property type="entry name" value="TRICARBOXYLATE-BINDING PROTEIN"/>
    <property type="match status" value="1"/>
</dbReference>
<comment type="caution">
    <text evidence="3">The sequence shown here is derived from an EMBL/GenBank/DDBJ whole genome shotgun (WGS) entry which is preliminary data.</text>
</comment>
<protein>
    <submittedName>
        <fullName evidence="3">Tripartite-type tricarboxylate transporter receptor subunit TctC</fullName>
    </submittedName>
</protein>
<keyword evidence="2" id="KW-0732">Signal</keyword>
<dbReference type="Gene3D" id="3.40.190.150">
    <property type="entry name" value="Bordetella uptake gene, domain 1"/>
    <property type="match status" value="1"/>
</dbReference>
<name>A0A7Y9ISU4_9BURK</name>
<comment type="similarity">
    <text evidence="1">Belongs to the UPF0065 (bug) family.</text>
</comment>
<organism evidence="3 4">
    <name type="scientific">Pigmentiphaga litoralis</name>
    <dbReference type="NCBI Taxonomy" id="516702"/>
    <lineage>
        <taxon>Bacteria</taxon>
        <taxon>Pseudomonadati</taxon>
        <taxon>Pseudomonadota</taxon>
        <taxon>Betaproteobacteria</taxon>
        <taxon>Burkholderiales</taxon>
        <taxon>Alcaligenaceae</taxon>
        <taxon>Pigmentiphaga</taxon>
    </lineage>
</organism>
<accession>A0A7Y9ISU4</accession>
<dbReference type="Gene3D" id="3.40.190.10">
    <property type="entry name" value="Periplasmic binding protein-like II"/>
    <property type="match status" value="1"/>
</dbReference>
<dbReference type="AlphaFoldDB" id="A0A7Y9ISU4"/>
<dbReference type="RefSeq" id="WP_179585207.1">
    <property type="nucleotide sequence ID" value="NZ_JACBYR010000001.1"/>
</dbReference>
<sequence>MQGNTPFRPAHGARIAAAAAVIVSTLSFSGPAAAQAFPDHPVKLIVTFTPGGAADVTARIFGEKLAELWKQPVVVENRAGAGGSIGAEAVVRAPADGYTLLLATNTHIINQVVYPNLTFDFTKDFVPLGLVTSSPMMLVTNPSALPATTTREFVDLLKANPGKYAIASCNVASPHHFGLEMMKHATGIKALHVPYRGCTPAVADVLAGHVPAAAVSAPAAIAFTKTGRLRALALFSKDPSASAAGVPTFREAGVPALKDFSLDNYYGFMAPPRTPPAIASKLEADIRQVAAMPDVTKRLNDAGLDMLVMPSGPMMQLIRSDFEKYGVAAKEANIQAE</sequence>
<dbReference type="InterPro" id="IPR005064">
    <property type="entry name" value="BUG"/>
</dbReference>
<keyword evidence="3" id="KW-0675">Receptor</keyword>
<evidence type="ECO:0000313" key="4">
    <source>
        <dbReference type="Proteomes" id="UP000542125"/>
    </source>
</evidence>
<keyword evidence="4" id="KW-1185">Reference proteome</keyword>